<name>A0ABN9WRN2_9DINO</name>
<protein>
    <submittedName>
        <fullName evidence="3">Uncharacterized protein</fullName>
    </submittedName>
</protein>
<evidence type="ECO:0000313" key="3">
    <source>
        <dbReference type="EMBL" id="CAK0889403.1"/>
    </source>
</evidence>
<evidence type="ECO:0000313" key="4">
    <source>
        <dbReference type="Proteomes" id="UP001189429"/>
    </source>
</evidence>
<feature type="region of interest" description="Disordered" evidence="2">
    <location>
        <begin position="1"/>
        <end position="128"/>
    </location>
</feature>
<feature type="coiled-coil region" evidence="1">
    <location>
        <begin position="458"/>
        <end position="492"/>
    </location>
</feature>
<comment type="caution">
    <text evidence="3">The sequence shown here is derived from an EMBL/GenBank/DDBJ whole genome shotgun (WGS) entry which is preliminary data.</text>
</comment>
<dbReference type="Proteomes" id="UP001189429">
    <property type="component" value="Unassembled WGS sequence"/>
</dbReference>
<feature type="region of interest" description="Disordered" evidence="2">
    <location>
        <begin position="499"/>
        <end position="521"/>
    </location>
</feature>
<evidence type="ECO:0000256" key="2">
    <source>
        <dbReference type="SAM" id="MobiDB-lite"/>
    </source>
</evidence>
<gene>
    <name evidence="3" type="ORF">PCOR1329_LOCUS69929</name>
</gene>
<feature type="compositionally biased region" description="Low complexity" evidence="2">
    <location>
        <begin position="12"/>
        <end position="22"/>
    </location>
</feature>
<sequence length="548" mass="57449">AAEGEPEPPPAAEAEALCEGAATGSEGGLVPQPAGAGGARSEWEEEDAESPACPSPGPPEGVEGSDTEGSEPPLPGEEVQDEEAEGSGSDAGRRPPSSAEEEAACADGASVGLPEIREGELPQLAPPVDVGPAQLVAVEPEGLTPSLQQLRDILQTFTCERLGLTYHGFLRQLLPRACASGQKSFRRPVSFGFKAGQQPPLPPQPRRPPPPRARPATGADGADGDAVVVLDEEEAPAREERERSPAGEPLPADPYASRTAPLALLRHYLGSGRFLGLRDGFVAFEDDGVQYPAETPTPVRERPGGGALLSLGSLWLLAVLRQAYWQHARALCKKHGLAQVSKAHAEELLDFLLGRSDHCVLLLGPEDLRAAPPPEATWVARPAGGDRPSLIPLAQLQGFPGLPPLSDDAAQQLDKLRRRLARQAAERSSDEAAAGEVAARCRAAEDVEAALCQNEVEVAALASLLEQLQGRLEATDRELEAVQGRRRRLLEEHRADLAAARPGAAKRRRGPGPGAAAQGDPIGHLLALCEAAVPAGGPPARAEVPRAE</sequence>
<keyword evidence="4" id="KW-1185">Reference proteome</keyword>
<dbReference type="EMBL" id="CAUYUJ010019204">
    <property type="protein sequence ID" value="CAK0889403.1"/>
    <property type="molecule type" value="Genomic_DNA"/>
</dbReference>
<feature type="compositionally biased region" description="Pro residues" evidence="2">
    <location>
        <begin position="199"/>
        <end position="213"/>
    </location>
</feature>
<feature type="compositionally biased region" description="Basic and acidic residues" evidence="2">
    <location>
        <begin position="235"/>
        <end position="245"/>
    </location>
</feature>
<organism evidence="3 4">
    <name type="scientific">Prorocentrum cordatum</name>
    <dbReference type="NCBI Taxonomy" id="2364126"/>
    <lineage>
        <taxon>Eukaryota</taxon>
        <taxon>Sar</taxon>
        <taxon>Alveolata</taxon>
        <taxon>Dinophyceae</taxon>
        <taxon>Prorocentrales</taxon>
        <taxon>Prorocentraceae</taxon>
        <taxon>Prorocentrum</taxon>
    </lineage>
</organism>
<evidence type="ECO:0000256" key="1">
    <source>
        <dbReference type="SAM" id="Coils"/>
    </source>
</evidence>
<reference evidence="3" key="1">
    <citation type="submission" date="2023-10" db="EMBL/GenBank/DDBJ databases">
        <authorList>
            <person name="Chen Y."/>
            <person name="Shah S."/>
            <person name="Dougan E. K."/>
            <person name="Thang M."/>
            <person name="Chan C."/>
        </authorList>
    </citation>
    <scope>NUCLEOTIDE SEQUENCE [LARGE SCALE GENOMIC DNA]</scope>
</reference>
<feature type="region of interest" description="Disordered" evidence="2">
    <location>
        <begin position="191"/>
        <end position="255"/>
    </location>
</feature>
<keyword evidence="1" id="KW-0175">Coiled coil</keyword>
<proteinExistence type="predicted"/>
<accession>A0ABN9WRN2</accession>
<feature type="non-terminal residue" evidence="3">
    <location>
        <position position="1"/>
    </location>
</feature>
<feature type="compositionally biased region" description="Low complexity" evidence="2">
    <location>
        <begin position="214"/>
        <end position="229"/>
    </location>
</feature>